<evidence type="ECO:0000313" key="9">
    <source>
        <dbReference type="EMBL" id="WGS66067.1"/>
    </source>
</evidence>
<dbReference type="PANTHER" id="PTHR43808:SF32">
    <property type="entry name" value="ARGE_DAPE-RELATED DEACYLASE"/>
    <property type="match status" value="1"/>
</dbReference>
<dbReference type="SUPFAM" id="SSF53187">
    <property type="entry name" value="Zn-dependent exopeptidases"/>
    <property type="match status" value="1"/>
</dbReference>
<comment type="similarity">
    <text evidence="3">Belongs to the peptidase M20A family.</text>
</comment>
<dbReference type="Gene3D" id="3.40.630.10">
    <property type="entry name" value="Zn peptidases"/>
    <property type="match status" value="2"/>
</dbReference>
<dbReference type="PANTHER" id="PTHR43808">
    <property type="entry name" value="ACETYLORNITHINE DEACETYLASE"/>
    <property type="match status" value="1"/>
</dbReference>
<evidence type="ECO:0000256" key="2">
    <source>
        <dbReference type="ARBA" id="ARBA00001947"/>
    </source>
</evidence>
<comment type="cofactor">
    <cofactor evidence="2">
        <name>Zn(2+)</name>
        <dbReference type="ChEBI" id="CHEBI:29105"/>
    </cofactor>
</comment>
<evidence type="ECO:0000313" key="10">
    <source>
        <dbReference type="Proteomes" id="UP001232493"/>
    </source>
</evidence>
<dbReference type="SUPFAM" id="SSF55031">
    <property type="entry name" value="Bacterial exopeptidase dimerisation domain"/>
    <property type="match status" value="1"/>
</dbReference>
<evidence type="ECO:0000256" key="1">
    <source>
        <dbReference type="ARBA" id="ARBA00001941"/>
    </source>
</evidence>
<dbReference type="InterPro" id="IPR010182">
    <property type="entry name" value="ArgE/DapE"/>
</dbReference>
<keyword evidence="6" id="KW-0862">Zinc</keyword>
<proteinExistence type="inferred from homology"/>
<evidence type="ECO:0000256" key="6">
    <source>
        <dbReference type="ARBA" id="ARBA00022833"/>
    </source>
</evidence>
<gene>
    <name evidence="9" type="ORF">JRV97_03390</name>
</gene>
<reference evidence="9 10" key="1">
    <citation type="submission" date="2021-02" db="EMBL/GenBank/DDBJ databases">
        <title>Characterization of Marinitoga sp. nov. str. BP5-C20A.</title>
        <authorList>
            <person name="Erauso G."/>
            <person name="Postec A."/>
        </authorList>
    </citation>
    <scope>NUCLEOTIDE SEQUENCE [LARGE SCALE GENOMIC DNA]</scope>
    <source>
        <strain evidence="9 10">BP5-C20A</strain>
    </source>
</reference>
<keyword evidence="4" id="KW-0479">Metal-binding</keyword>
<sequence length="408" mass="46393">MIMDIINHVEKIKDEIIESLRKFVSINSVNPRAGGPGEKEVAEWLESYLNTLKFDEIKRYDAPDDAVEYGYRPNIVAMYNGTNPERTIWFITHMDKVPEGDLSLWDHDPFDPVVKDGKIFGRGSEDNGSSLIATLFGVKTMMDLNIRPKNNIGLVFVSDEETGSEYGIKYLLKQNIFSKDDWYYVPDSGNPEGSFIEIAEKSILWLKIETLGKQAHASTPNVARNAHRASIYFAKELDEFLHNKYNAIDNMFGRIPISTFEPTKKEHNVDNVNTIPGTDVLYFDCRVLPQYDLNEIILDVNKIKEKYEAKFGVKINIDIPQMEFAPEPTPKDHPMVLKLKESIEILRSIKTFVGGIGGGTCAAILRHEGLPAVVWGTMDHMAHQPNEYIKIEHLIEDTKVYAHLMSNL</sequence>
<dbReference type="NCBIfam" id="TIGR01910">
    <property type="entry name" value="DapE-ArgE"/>
    <property type="match status" value="1"/>
</dbReference>
<protein>
    <submittedName>
        <fullName evidence="9">M20 family metallo-hydrolase</fullName>
    </submittedName>
</protein>
<evidence type="ECO:0000256" key="4">
    <source>
        <dbReference type="ARBA" id="ARBA00022723"/>
    </source>
</evidence>
<dbReference type="InterPro" id="IPR011650">
    <property type="entry name" value="Peptidase_M20_dimer"/>
</dbReference>
<dbReference type="Pfam" id="PF01546">
    <property type="entry name" value="Peptidase_M20"/>
    <property type="match status" value="1"/>
</dbReference>
<keyword evidence="7" id="KW-0170">Cobalt</keyword>
<organism evidence="9 10">
    <name type="scientific">Marinitoga aeolica</name>
    <dbReference type="NCBI Taxonomy" id="2809031"/>
    <lineage>
        <taxon>Bacteria</taxon>
        <taxon>Thermotogati</taxon>
        <taxon>Thermotogota</taxon>
        <taxon>Thermotogae</taxon>
        <taxon>Petrotogales</taxon>
        <taxon>Petrotogaceae</taxon>
        <taxon>Marinitoga</taxon>
    </lineage>
</organism>
<dbReference type="Pfam" id="PF07687">
    <property type="entry name" value="M20_dimer"/>
    <property type="match status" value="1"/>
</dbReference>
<dbReference type="InterPro" id="IPR050072">
    <property type="entry name" value="Peptidase_M20A"/>
</dbReference>
<feature type="domain" description="Peptidase M20 dimerisation" evidence="8">
    <location>
        <begin position="198"/>
        <end position="305"/>
    </location>
</feature>
<evidence type="ECO:0000259" key="8">
    <source>
        <dbReference type="Pfam" id="PF07687"/>
    </source>
</evidence>
<keyword evidence="5" id="KW-0378">Hydrolase</keyword>
<evidence type="ECO:0000256" key="5">
    <source>
        <dbReference type="ARBA" id="ARBA00022801"/>
    </source>
</evidence>
<keyword evidence="10" id="KW-1185">Reference proteome</keyword>
<dbReference type="InterPro" id="IPR002933">
    <property type="entry name" value="Peptidase_M20"/>
</dbReference>
<dbReference type="Proteomes" id="UP001232493">
    <property type="component" value="Chromosome"/>
</dbReference>
<evidence type="ECO:0000256" key="7">
    <source>
        <dbReference type="ARBA" id="ARBA00023285"/>
    </source>
</evidence>
<comment type="cofactor">
    <cofactor evidence="1">
        <name>Co(2+)</name>
        <dbReference type="ChEBI" id="CHEBI:48828"/>
    </cofactor>
</comment>
<evidence type="ECO:0000256" key="3">
    <source>
        <dbReference type="ARBA" id="ARBA00006247"/>
    </source>
</evidence>
<dbReference type="NCBIfam" id="NF010589">
    <property type="entry name" value="PRK13983.1"/>
    <property type="match status" value="1"/>
</dbReference>
<dbReference type="InterPro" id="IPR036264">
    <property type="entry name" value="Bact_exopeptidase_dim_dom"/>
</dbReference>
<accession>A0ABY8PTV5</accession>
<dbReference type="EMBL" id="CP069362">
    <property type="protein sequence ID" value="WGS66067.1"/>
    <property type="molecule type" value="Genomic_DNA"/>
</dbReference>
<dbReference type="Gene3D" id="3.30.70.360">
    <property type="match status" value="1"/>
</dbReference>
<name>A0ABY8PTV5_9BACT</name>